<dbReference type="EMBL" id="JAAMOW010000001">
    <property type="protein sequence ID" value="NGY03741.1"/>
    <property type="molecule type" value="Genomic_DNA"/>
</dbReference>
<keyword evidence="1" id="KW-0805">Transcription regulation</keyword>
<dbReference type="AlphaFoldDB" id="A0A6M2BNE5"/>
<protein>
    <submittedName>
        <fullName evidence="6">AraC family transcriptional regulator</fullName>
    </submittedName>
</protein>
<keyword evidence="3" id="KW-0804">Transcription</keyword>
<feature type="domain" description="HTH araC/xylS-type" evidence="5">
    <location>
        <begin position="238"/>
        <end position="335"/>
    </location>
</feature>
<dbReference type="GO" id="GO:0005829">
    <property type="term" value="C:cytosol"/>
    <property type="evidence" value="ECO:0007669"/>
    <property type="project" value="TreeGrafter"/>
</dbReference>
<dbReference type="InterPro" id="IPR018060">
    <property type="entry name" value="HTH_AraC"/>
</dbReference>
<dbReference type="SMART" id="SM00342">
    <property type="entry name" value="HTH_ARAC"/>
    <property type="match status" value="1"/>
</dbReference>
<evidence type="ECO:0000256" key="4">
    <source>
        <dbReference type="SAM" id="Coils"/>
    </source>
</evidence>
<proteinExistence type="predicted"/>
<keyword evidence="4" id="KW-0175">Coiled coil</keyword>
<reference evidence="6 7" key="1">
    <citation type="journal article" date="2014" name="Int. J. Syst. Evol. Microbiol.">
        <title>Solimonas terrae sp. nov., isolated from soil.</title>
        <authorList>
            <person name="Kim S.J."/>
            <person name="Moon J.Y."/>
            <person name="Weon H.Y."/>
            <person name="Ahn J.H."/>
            <person name="Chen W.M."/>
            <person name="Kwon S.W."/>
        </authorList>
    </citation>
    <scope>NUCLEOTIDE SEQUENCE [LARGE SCALE GENOMIC DNA]</scope>
    <source>
        <strain evidence="6 7">KIS83-12</strain>
    </source>
</reference>
<feature type="coiled-coil region" evidence="4">
    <location>
        <begin position="265"/>
        <end position="292"/>
    </location>
</feature>
<keyword evidence="7" id="KW-1185">Reference proteome</keyword>
<dbReference type="Pfam" id="PF12833">
    <property type="entry name" value="HTH_18"/>
    <property type="match status" value="1"/>
</dbReference>
<dbReference type="Proteomes" id="UP000472676">
    <property type="component" value="Unassembled WGS sequence"/>
</dbReference>
<dbReference type="PANTHER" id="PTHR47894">
    <property type="entry name" value="HTH-TYPE TRANSCRIPTIONAL REGULATOR GADX"/>
    <property type="match status" value="1"/>
</dbReference>
<evidence type="ECO:0000313" key="7">
    <source>
        <dbReference type="Proteomes" id="UP000472676"/>
    </source>
</evidence>
<sequence length="339" mass="37841">MPRWSFQRNVTSMRLMADLAVKHGLTLGAVLAGTDLDARQLGDPEYLVSGEQELQLIRNLVNGLGDPPGLGIEAGQCYHFTAFGVLGFAIISSPTPRAALDVALQYFDLTFAFTRFKVEDHGTQTRVIVDDDGVPDDVRAFLVARDFSCFVTVMRDLFAFEPALGALQFAFAAPSDIGEYARFFRVRPQFSTPHTMAVLDRALFEQRMPLANELALHAAREQCRKLLDGRRARSGLASKVRELLAARAADMPDMDVAARELCLTARTLRRRLLEEETTFAELRDEVRQTLAEEFLGGPRMSIEQIAARLGYAEATSFINAFRRWSGHTPHAFRLSRRSA</sequence>
<evidence type="ECO:0000313" key="6">
    <source>
        <dbReference type="EMBL" id="NGY03741.1"/>
    </source>
</evidence>
<dbReference type="PROSITE" id="PS01124">
    <property type="entry name" value="HTH_ARAC_FAMILY_2"/>
    <property type="match status" value="1"/>
</dbReference>
<dbReference type="Pfam" id="PF12625">
    <property type="entry name" value="Arabinose_bd"/>
    <property type="match status" value="1"/>
</dbReference>
<accession>A0A6M2BNE5</accession>
<comment type="caution">
    <text evidence="6">The sequence shown here is derived from an EMBL/GenBank/DDBJ whole genome shotgun (WGS) entry which is preliminary data.</text>
</comment>
<name>A0A6M2BNE5_9GAMM</name>
<gene>
    <name evidence="6" type="ORF">G7Y85_03110</name>
</gene>
<dbReference type="GO" id="GO:0003700">
    <property type="term" value="F:DNA-binding transcription factor activity"/>
    <property type="evidence" value="ECO:0007669"/>
    <property type="project" value="InterPro"/>
</dbReference>
<evidence type="ECO:0000256" key="2">
    <source>
        <dbReference type="ARBA" id="ARBA00023125"/>
    </source>
</evidence>
<dbReference type="RefSeq" id="WP_166251482.1">
    <property type="nucleotide sequence ID" value="NZ_JAAMOW010000001.1"/>
</dbReference>
<dbReference type="SUPFAM" id="SSF46689">
    <property type="entry name" value="Homeodomain-like"/>
    <property type="match status" value="1"/>
</dbReference>
<dbReference type="InterPro" id="IPR009057">
    <property type="entry name" value="Homeodomain-like_sf"/>
</dbReference>
<dbReference type="InterPro" id="IPR032687">
    <property type="entry name" value="AraC-type_N"/>
</dbReference>
<dbReference type="PANTHER" id="PTHR47894:SF1">
    <property type="entry name" value="HTH-TYPE TRANSCRIPTIONAL REGULATOR VQSM"/>
    <property type="match status" value="1"/>
</dbReference>
<keyword evidence="2" id="KW-0238">DNA-binding</keyword>
<evidence type="ECO:0000256" key="3">
    <source>
        <dbReference type="ARBA" id="ARBA00023163"/>
    </source>
</evidence>
<evidence type="ECO:0000256" key="1">
    <source>
        <dbReference type="ARBA" id="ARBA00023015"/>
    </source>
</evidence>
<organism evidence="6 7">
    <name type="scientific">Solimonas terrae</name>
    <dbReference type="NCBI Taxonomy" id="1396819"/>
    <lineage>
        <taxon>Bacteria</taxon>
        <taxon>Pseudomonadati</taxon>
        <taxon>Pseudomonadota</taxon>
        <taxon>Gammaproteobacteria</taxon>
        <taxon>Nevskiales</taxon>
        <taxon>Nevskiaceae</taxon>
        <taxon>Solimonas</taxon>
    </lineage>
</organism>
<evidence type="ECO:0000259" key="5">
    <source>
        <dbReference type="PROSITE" id="PS01124"/>
    </source>
</evidence>
<dbReference type="GO" id="GO:0000976">
    <property type="term" value="F:transcription cis-regulatory region binding"/>
    <property type="evidence" value="ECO:0007669"/>
    <property type="project" value="TreeGrafter"/>
</dbReference>
<dbReference type="Gene3D" id="1.10.10.60">
    <property type="entry name" value="Homeodomain-like"/>
    <property type="match status" value="1"/>
</dbReference>